<dbReference type="Gene3D" id="3.40.50.360">
    <property type="match status" value="1"/>
</dbReference>
<sequence>MKIVVLTGSPRLNGNTNHMASQFIKGAEEAGHEVYRFDCTRHKVAGCIGCNACGMNGDCFIRDDFSELRPHLLEADMVVFVTPMYYFGFPSQLKAVIDRFYAVNGRIKGASKQSAFLMAYANTDHKEAEPMISHYKTLLNYLGWQDRGMVIAPGMWPAGAVQNTKYSCQAYELGKNL</sequence>
<dbReference type="AlphaFoldDB" id="A0A9D1V0S4"/>
<evidence type="ECO:0000256" key="1">
    <source>
        <dbReference type="ARBA" id="ARBA00022630"/>
    </source>
</evidence>
<evidence type="ECO:0000313" key="5">
    <source>
        <dbReference type="Proteomes" id="UP000824202"/>
    </source>
</evidence>
<feature type="domain" description="NADPH-dependent FMN reductase-like" evidence="3">
    <location>
        <begin position="1"/>
        <end position="124"/>
    </location>
</feature>
<dbReference type="InterPro" id="IPR029039">
    <property type="entry name" value="Flavoprotein-like_sf"/>
</dbReference>
<dbReference type="PANTHER" id="PTHR43278:SF2">
    <property type="entry name" value="IRON-SULFUR FLAVOPROTEIN"/>
    <property type="match status" value="1"/>
</dbReference>
<keyword evidence="2" id="KW-0288">FMN</keyword>
<evidence type="ECO:0000313" key="4">
    <source>
        <dbReference type="EMBL" id="HIX04003.1"/>
    </source>
</evidence>
<keyword evidence="1" id="KW-0285">Flavoprotein</keyword>
<dbReference type="InterPro" id="IPR005025">
    <property type="entry name" value="FMN_Rdtase-like_dom"/>
</dbReference>
<evidence type="ECO:0000256" key="2">
    <source>
        <dbReference type="ARBA" id="ARBA00022643"/>
    </source>
</evidence>
<protein>
    <submittedName>
        <fullName evidence="4">Flavodoxin family protein</fullName>
    </submittedName>
</protein>
<evidence type="ECO:0000259" key="3">
    <source>
        <dbReference type="Pfam" id="PF03358"/>
    </source>
</evidence>
<name>A0A9D1V0S4_9BACT</name>
<dbReference type="Proteomes" id="UP000824202">
    <property type="component" value="Unassembled WGS sequence"/>
</dbReference>
<dbReference type="PANTHER" id="PTHR43278">
    <property type="entry name" value="NAD(P)H-DEPENDENT FMN-CONTAINING OXIDOREDUCTASE YWQN-RELATED"/>
    <property type="match status" value="1"/>
</dbReference>
<dbReference type="InterPro" id="IPR051796">
    <property type="entry name" value="ISF_SsuE-like"/>
</dbReference>
<gene>
    <name evidence="4" type="ORF">H9863_07820</name>
</gene>
<dbReference type="GO" id="GO:0016491">
    <property type="term" value="F:oxidoreductase activity"/>
    <property type="evidence" value="ECO:0007669"/>
    <property type="project" value="InterPro"/>
</dbReference>
<reference evidence="4" key="1">
    <citation type="journal article" date="2021" name="PeerJ">
        <title>Extensive microbial diversity within the chicken gut microbiome revealed by metagenomics and culture.</title>
        <authorList>
            <person name="Gilroy R."/>
            <person name="Ravi A."/>
            <person name="Getino M."/>
            <person name="Pursley I."/>
            <person name="Horton D.L."/>
            <person name="Alikhan N.F."/>
            <person name="Baker D."/>
            <person name="Gharbi K."/>
            <person name="Hall N."/>
            <person name="Watson M."/>
            <person name="Adriaenssens E.M."/>
            <person name="Foster-Nyarko E."/>
            <person name="Jarju S."/>
            <person name="Secka A."/>
            <person name="Antonio M."/>
            <person name="Oren A."/>
            <person name="Chaudhuri R.R."/>
            <person name="La Ragione R."/>
            <person name="Hildebrand F."/>
            <person name="Pallen M.J."/>
        </authorList>
    </citation>
    <scope>NUCLEOTIDE SEQUENCE</scope>
    <source>
        <strain evidence="4">23274</strain>
    </source>
</reference>
<reference evidence="4" key="2">
    <citation type="submission" date="2021-04" db="EMBL/GenBank/DDBJ databases">
        <authorList>
            <person name="Gilroy R."/>
        </authorList>
    </citation>
    <scope>NUCLEOTIDE SEQUENCE</scope>
    <source>
        <strain evidence="4">23274</strain>
    </source>
</reference>
<organism evidence="4 5">
    <name type="scientific">Candidatus Odoribacter faecigallinarum</name>
    <dbReference type="NCBI Taxonomy" id="2838706"/>
    <lineage>
        <taxon>Bacteria</taxon>
        <taxon>Pseudomonadati</taxon>
        <taxon>Bacteroidota</taxon>
        <taxon>Bacteroidia</taxon>
        <taxon>Bacteroidales</taxon>
        <taxon>Odoribacteraceae</taxon>
        <taxon>Odoribacter</taxon>
    </lineage>
</organism>
<dbReference type="Pfam" id="PF03358">
    <property type="entry name" value="FMN_red"/>
    <property type="match status" value="1"/>
</dbReference>
<comment type="caution">
    <text evidence="4">The sequence shown here is derived from an EMBL/GenBank/DDBJ whole genome shotgun (WGS) entry which is preliminary data.</text>
</comment>
<dbReference type="SUPFAM" id="SSF52218">
    <property type="entry name" value="Flavoproteins"/>
    <property type="match status" value="1"/>
</dbReference>
<proteinExistence type="predicted"/>
<dbReference type="EMBL" id="DXFT01000153">
    <property type="protein sequence ID" value="HIX04003.1"/>
    <property type="molecule type" value="Genomic_DNA"/>
</dbReference>
<accession>A0A9D1V0S4</accession>